<comment type="caution">
    <text evidence="2">The sequence shown here is derived from an EMBL/GenBank/DDBJ whole genome shotgun (WGS) entry which is preliminary data.</text>
</comment>
<keyword evidence="3" id="KW-1185">Reference proteome</keyword>
<accession>A0A9P5SIH2</accession>
<feature type="region of interest" description="Disordered" evidence="1">
    <location>
        <begin position="336"/>
        <end position="494"/>
    </location>
</feature>
<feature type="compositionally biased region" description="Polar residues" evidence="1">
    <location>
        <begin position="65"/>
        <end position="75"/>
    </location>
</feature>
<proteinExistence type="predicted"/>
<feature type="compositionally biased region" description="Basic and acidic residues" evidence="1">
    <location>
        <begin position="77"/>
        <end position="87"/>
    </location>
</feature>
<evidence type="ECO:0000313" key="3">
    <source>
        <dbReference type="Proteomes" id="UP000696485"/>
    </source>
</evidence>
<dbReference type="Proteomes" id="UP000696485">
    <property type="component" value="Unassembled WGS sequence"/>
</dbReference>
<evidence type="ECO:0000313" key="2">
    <source>
        <dbReference type="EMBL" id="KAF9328168.1"/>
    </source>
</evidence>
<name>A0A9P5SIH2_9FUNG</name>
<reference evidence="2" key="1">
    <citation type="journal article" date="2020" name="Fungal Divers.">
        <title>Resolving the Mortierellaceae phylogeny through synthesis of multi-gene phylogenetics and phylogenomics.</title>
        <authorList>
            <person name="Vandepol N."/>
            <person name="Liber J."/>
            <person name="Desiro A."/>
            <person name="Na H."/>
            <person name="Kennedy M."/>
            <person name="Barry K."/>
            <person name="Grigoriev I.V."/>
            <person name="Miller A.N."/>
            <person name="O'Donnell K."/>
            <person name="Stajich J.E."/>
            <person name="Bonito G."/>
        </authorList>
    </citation>
    <scope>NUCLEOTIDE SEQUENCE</scope>
    <source>
        <strain evidence="2">NVP1</strain>
    </source>
</reference>
<feature type="compositionally biased region" description="Low complexity" evidence="1">
    <location>
        <begin position="630"/>
        <end position="648"/>
    </location>
</feature>
<feature type="region of interest" description="Disordered" evidence="1">
    <location>
        <begin position="613"/>
        <end position="705"/>
    </location>
</feature>
<feature type="compositionally biased region" description="Low complexity" evidence="1">
    <location>
        <begin position="209"/>
        <end position="223"/>
    </location>
</feature>
<feature type="compositionally biased region" description="Basic and acidic residues" evidence="1">
    <location>
        <begin position="23"/>
        <end position="34"/>
    </location>
</feature>
<dbReference type="EMBL" id="JAAAUY010000591">
    <property type="protein sequence ID" value="KAF9328168.1"/>
    <property type="molecule type" value="Genomic_DNA"/>
</dbReference>
<feature type="compositionally biased region" description="Low complexity" evidence="1">
    <location>
        <begin position="519"/>
        <end position="530"/>
    </location>
</feature>
<feature type="compositionally biased region" description="Polar residues" evidence="1">
    <location>
        <begin position="198"/>
        <end position="208"/>
    </location>
</feature>
<feature type="compositionally biased region" description="Basic and acidic residues" evidence="1">
    <location>
        <begin position="51"/>
        <end position="64"/>
    </location>
</feature>
<protein>
    <submittedName>
        <fullName evidence="2">Uncharacterized protein</fullName>
    </submittedName>
</protein>
<gene>
    <name evidence="2" type="ORF">BG006_008614</name>
</gene>
<sequence length="885" mass="98568">MPSSSTDKEWGFEINLDAMEQEASSHIRDLKDTMTKSQNSDNDDDDIWYTEQDKVRPGYSDRGDNYSNNRRSSLTADKGKGRDDRIFSQDTRTTPTDDAWGVGTAWPVPRQGLSQRSDDEESLDAITAYWATDPNTRDFIRSSKRKTTFLRQHHFETDSWGDAPQAVRPYGDDSSDGLVEQEFWSKDEQGEWYLLNNSNPSQATAVQRTMTTTTTTTSSTYTSPENRSMDGSVEHHSSEESIEYGPVEGPEIQVYGSDEDERGSEDDYEEDNEDNYDNGWRDYGETQAVQTDMPKKLPGSESYLLFSDGSDIPQPLYRPEQPHKYKVEWLPEDQWKTPRGRAIQPPKKDDPWEMANTDIPHVTQPPEYDPWEMANTDIPHVAQPPEYDPWEMSNTEDEDEDNTHEPSKPPSPSPSPSKASTENYPNFHAPLSLDFSTAKPCHDNYDEQSIDLPSDAVSRLPAGLLEAEDDDDDMVGVGDTASPTRSPQVYPEQKDAHESSLLDLDTVIEISSPVQVTTSRSVSSSSLLDMSSEDEAKPTTPPLLELVKEPTQELPRDQVSTPPMISSSLMTSLLDQSTCVISLDQESMPSRTMSLDQGCLIPVVSLLDQGSAETVPVNPSIPSLLDDLGPHPASHPASRPASRPASHPGTEEAVLLSMDVKKETDKESNKEPTDKDSDKDSEEDTVSANHVPLIDIEPSVGQGVTSPTLPKSNQSHFEFGVHSWLDKLGAQNKKFHEESLQANKQQWDSLMAKQQEDSKKLDDFIQRSTTTALTLTEKRGSASEEVVGVLGVARVATTGTMSKKVVKAQTPFSLQVDIETSGCGFQSIHVTERDDVEKLEELVDAFCSQYRMEAYKMAIFASVASAIKRKKKMIKKDRLEAKLAA</sequence>
<feature type="region of interest" description="Disordered" evidence="1">
    <location>
        <begin position="519"/>
        <end position="540"/>
    </location>
</feature>
<feature type="region of interest" description="Disordered" evidence="1">
    <location>
        <begin position="22"/>
        <end position="119"/>
    </location>
</feature>
<feature type="region of interest" description="Disordered" evidence="1">
    <location>
        <begin position="198"/>
        <end position="281"/>
    </location>
</feature>
<dbReference type="AlphaFoldDB" id="A0A9P5SIH2"/>
<evidence type="ECO:0000256" key="1">
    <source>
        <dbReference type="SAM" id="MobiDB-lite"/>
    </source>
</evidence>
<organism evidence="2 3">
    <name type="scientific">Podila minutissima</name>
    <dbReference type="NCBI Taxonomy" id="64525"/>
    <lineage>
        <taxon>Eukaryota</taxon>
        <taxon>Fungi</taxon>
        <taxon>Fungi incertae sedis</taxon>
        <taxon>Mucoromycota</taxon>
        <taxon>Mortierellomycotina</taxon>
        <taxon>Mortierellomycetes</taxon>
        <taxon>Mortierellales</taxon>
        <taxon>Mortierellaceae</taxon>
        <taxon>Podila</taxon>
    </lineage>
</organism>
<feature type="compositionally biased region" description="Basic and acidic residues" evidence="1">
    <location>
        <begin position="659"/>
        <end position="678"/>
    </location>
</feature>
<feature type="compositionally biased region" description="Acidic residues" evidence="1">
    <location>
        <begin position="257"/>
        <end position="276"/>
    </location>
</feature>